<comment type="caution">
    <text evidence="14">The sequence shown here is derived from an EMBL/GenBank/DDBJ whole genome shotgun (WGS) entry which is preliminary data.</text>
</comment>
<comment type="subunit">
    <text evidence="11">Heterotrimer of RecB, RecC and RecD. All subunits contribute to DNA-binding.</text>
</comment>
<dbReference type="GO" id="GO:0008854">
    <property type="term" value="F:exodeoxyribonuclease V activity"/>
    <property type="evidence" value="ECO:0007669"/>
    <property type="project" value="InterPro"/>
</dbReference>
<keyword evidence="4 11" id="KW-0378">Hydrolase</keyword>
<organism evidence="14 15">
    <name type="scientific">Lampropedia cohaerens</name>
    <dbReference type="NCBI Taxonomy" id="1610491"/>
    <lineage>
        <taxon>Bacteria</taxon>
        <taxon>Pseudomonadati</taxon>
        <taxon>Pseudomonadota</taxon>
        <taxon>Betaproteobacteria</taxon>
        <taxon>Burkholderiales</taxon>
        <taxon>Comamonadaceae</taxon>
        <taxon>Lampropedia</taxon>
    </lineage>
</organism>
<keyword evidence="15" id="KW-1185">Reference proteome</keyword>
<dbReference type="Pfam" id="PF21185">
    <property type="entry name" value="RecD_N"/>
    <property type="match status" value="1"/>
</dbReference>
<dbReference type="EMBL" id="LBNQ01000024">
    <property type="protein sequence ID" value="KKW67903.1"/>
    <property type="molecule type" value="Genomic_DNA"/>
</dbReference>
<keyword evidence="2 11" id="KW-0547">Nucleotide-binding</keyword>
<dbReference type="InterPro" id="IPR027785">
    <property type="entry name" value="UvrD-like_helicase_C"/>
</dbReference>
<dbReference type="Pfam" id="PF13245">
    <property type="entry name" value="AAA_19"/>
    <property type="match status" value="1"/>
</dbReference>
<evidence type="ECO:0000259" key="12">
    <source>
        <dbReference type="Pfam" id="PF13538"/>
    </source>
</evidence>
<evidence type="ECO:0000256" key="7">
    <source>
        <dbReference type="ARBA" id="ARBA00022840"/>
    </source>
</evidence>
<comment type="function">
    <text evidence="11">A helicase/nuclease that prepares dsDNA breaks (DSB) for recombinational DNA repair. Binds to DSBs and unwinds DNA via a highly rapid and processive ATP-dependent bidirectional helicase activity. Unwinds dsDNA until it encounters a Chi (crossover hotspot instigator) sequence from the 3' direction. Cuts ssDNA a few nucleotides 3' to the Chi site. The properties and activities of the enzyme are changed at Chi. The Chi-altered holoenzyme produces a long 3'-ssDNA overhang and facilitates RecA-binding to the ssDNA for homologous DNA recombination and repair. Holoenzyme degrades any linearized DNA that is unable to undergo homologous recombination. In the holoenzyme this subunit has ssDNA-dependent ATPase and 5'-3' helicase activity. When added to pre-assembled RecBC greatly stimulates nuclease activity and augments holoenzyme processivity. Negatively regulates the RecA-loading ability of RecBCD.</text>
</comment>
<evidence type="ECO:0000256" key="1">
    <source>
        <dbReference type="ARBA" id="ARBA00022722"/>
    </source>
</evidence>
<name>A0A0U1PZG3_9BURK</name>
<evidence type="ECO:0000313" key="14">
    <source>
        <dbReference type="EMBL" id="KKW67903.1"/>
    </source>
</evidence>
<dbReference type="Pfam" id="PF13538">
    <property type="entry name" value="UvrD_C_2"/>
    <property type="match status" value="1"/>
</dbReference>
<gene>
    <name evidence="11" type="primary">recD</name>
    <name evidence="14" type="ORF">AAV94_07975</name>
</gene>
<evidence type="ECO:0000259" key="13">
    <source>
        <dbReference type="Pfam" id="PF21185"/>
    </source>
</evidence>
<dbReference type="Gene3D" id="1.10.10.1020">
    <property type="entry name" value="RecBCD complex, subunit RecD, N-terminal domain"/>
    <property type="match status" value="1"/>
</dbReference>
<keyword evidence="8 11" id="KW-0238">DNA-binding</keyword>
<feature type="domain" description="RecBCD enzyme subunit RecD N-terminal" evidence="13">
    <location>
        <begin position="19"/>
        <end position="121"/>
    </location>
</feature>
<dbReference type="PANTHER" id="PTHR43788">
    <property type="entry name" value="DNA2/NAM7 HELICASE FAMILY MEMBER"/>
    <property type="match status" value="1"/>
</dbReference>
<dbReference type="GO" id="GO:0000724">
    <property type="term" value="P:double-strand break repair via homologous recombination"/>
    <property type="evidence" value="ECO:0007669"/>
    <property type="project" value="UniProtKB-UniRule"/>
</dbReference>
<dbReference type="GO" id="GO:0009338">
    <property type="term" value="C:exodeoxyribonuclease V complex"/>
    <property type="evidence" value="ECO:0007669"/>
    <property type="project" value="InterPro"/>
</dbReference>
<evidence type="ECO:0000256" key="3">
    <source>
        <dbReference type="ARBA" id="ARBA00022763"/>
    </source>
</evidence>
<evidence type="ECO:0000313" key="15">
    <source>
        <dbReference type="Proteomes" id="UP000050580"/>
    </source>
</evidence>
<dbReference type="Gene3D" id="3.40.50.300">
    <property type="entry name" value="P-loop containing nucleotide triphosphate hydrolases"/>
    <property type="match status" value="3"/>
</dbReference>
<accession>A0A0U1PZG3</accession>
<dbReference type="Proteomes" id="UP000050580">
    <property type="component" value="Unassembled WGS sequence"/>
</dbReference>
<dbReference type="EC" id="5.6.2.3" evidence="11"/>
<dbReference type="InterPro" id="IPR006344">
    <property type="entry name" value="RecD"/>
</dbReference>
<dbReference type="PATRIC" id="fig|1610491.3.peg.1695"/>
<keyword evidence="1 11" id="KW-0540">Nuclease</keyword>
<dbReference type="GO" id="GO:0043139">
    <property type="term" value="F:5'-3' DNA helicase activity"/>
    <property type="evidence" value="ECO:0007669"/>
    <property type="project" value="UniProtKB-UniRule"/>
</dbReference>
<keyword evidence="9 11" id="KW-0234">DNA repair</keyword>
<feature type="domain" description="UvrD-like helicase C-terminal" evidence="12">
    <location>
        <begin position="643"/>
        <end position="686"/>
    </location>
</feature>
<keyword evidence="5 11" id="KW-0347">Helicase</keyword>
<sequence length="728" mass="77115">MAIADRHHAAVVQLCEWAEAGWLRWLDVALAQWCVRADPGCDRRLPYVVALLAALEGRGHACLPLQQIDLQLQAWLGDAAADPVAASPLTIGTRAQALVQWRRQLPDDAADWQAVLDSPLVQGYDPLAPDTCDTAADEEAPPLVVHWGGQGTTRQPVRLYLRRYHRYERTVATGLLQRVAPLAEAATAALPASRIAAVLDALFGGTPAAASQTSQTPNWQKVACALALRQRLAVITGGPGTGKTYTVARLLAAVLALAPKPHALRIQLAAPTGKAAARLSESLQQSLHALPPAITALDGVQAALAAIPAARTLHALLGAQQGTRRLRHDAANPLQVDWLVVDEASMVDLQMMAALLAALPPQAHLVLLGDKDQLDSVEAGAVLGDVCAQAEAGRYAPATAAYVAAATREQLPAHWQQADAPPPLAQATVMLRESRRFGGPIGALAAAVRQGDDAAMQGILRALAETPAAEREVFWKEGATLADARRIVSAGAADAGATAADGYAPLMALLARPPRWPGAGAADAAWLAAHDGWVQAVLAALARFRILCATRAGDWGVDGMNALVLQALRAQGVPVRASGWFAGRVVMVVRNDASLGVFNGDVGVALPSAQDRQRLRVYFPQPGAQAGASRSVSVSRLQHVETAFAMTVHKSQGSEFEHVLLCLPAQASPLLTRELLYTGLTRARRHFSYLAPEPGMWQQAMAQRTRRASGLAEQLALQPAAEVAERLR</sequence>
<comment type="catalytic activity">
    <reaction evidence="11">
        <text>ATP + H2O = ADP + phosphate + H(+)</text>
        <dbReference type="Rhea" id="RHEA:13065"/>
        <dbReference type="ChEBI" id="CHEBI:15377"/>
        <dbReference type="ChEBI" id="CHEBI:15378"/>
        <dbReference type="ChEBI" id="CHEBI:30616"/>
        <dbReference type="ChEBI" id="CHEBI:43474"/>
        <dbReference type="ChEBI" id="CHEBI:456216"/>
        <dbReference type="EC" id="5.6.2.3"/>
    </reaction>
</comment>
<reference evidence="14 15" key="1">
    <citation type="submission" date="2015-05" db="EMBL/GenBank/DDBJ databases">
        <title>Draft genome sequence of Lampropedia sp. CT6, isolated from the microbial mat of a hot water spring, located at Manikaran, India.</title>
        <authorList>
            <person name="Tripathi C."/>
            <person name="Rani P."/>
            <person name="Mahato N.K."/>
            <person name="Lal R."/>
        </authorList>
    </citation>
    <scope>NUCLEOTIDE SEQUENCE [LARGE SCALE GENOMIC DNA]</scope>
    <source>
        <strain evidence="14 15">CT6</strain>
    </source>
</reference>
<evidence type="ECO:0000256" key="11">
    <source>
        <dbReference type="HAMAP-Rule" id="MF_01487"/>
    </source>
</evidence>
<dbReference type="AlphaFoldDB" id="A0A0U1PZG3"/>
<dbReference type="PANTHER" id="PTHR43788:SF6">
    <property type="entry name" value="DNA HELICASE B"/>
    <property type="match status" value="1"/>
</dbReference>
<dbReference type="CDD" id="cd17933">
    <property type="entry name" value="DEXSc_RecD-like"/>
    <property type="match status" value="1"/>
</dbReference>
<keyword evidence="7 11" id="KW-0067">ATP-binding</keyword>
<comment type="similarity">
    <text evidence="11">Belongs to the RecD family.</text>
</comment>
<feature type="binding site" evidence="11">
    <location>
        <begin position="237"/>
        <end position="244"/>
    </location>
    <ligand>
        <name>ATP</name>
        <dbReference type="ChEBI" id="CHEBI:30616"/>
    </ligand>
</feature>
<evidence type="ECO:0000256" key="2">
    <source>
        <dbReference type="ARBA" id="ARBA00022741"/>
    </source>
</evidence>
<dbReference type="InterPro" id="IPR027417">
    <property type="entry name" value="P-loop_NTPase"/>
</dbReference>
<dbReference type="GO" id="GO:0016887">
    <property type="term" value="F:ATP hydrolysis activity"/>
    <property type="evidence" value="ECO:0007669"/>
    <property type="project" value="RHEA"/>
</dbReference>
<dbReference type="SUPFAM" id="SSF52540">
    <property type="entry name" value="P-loop containing nucleoside triphosphate hydrolases"/>
    <property type="match status" value="1"/>
</dbReference>
<evidence type="ECO:0000256" key="9">
    <source>
        <dbReference type="ARBA" id="ARBA00023204"/>
    </source>
</evidence>
<dbReference type="InterPro" id="IPR041851">
    <property type="entry name" value="RecD_N_sf"/>
</dbReference>
<keyword evidence="10 11" id="KW-0413">Isomerase</keyword>
<evidence type="ECO:0000256" key="10">
    <source>
        <dbReference type="ARBA" id="ARBA00023235"/>
    </source>
</evidence>
<keyword evidence="3 11" id="KW-0227">DNA damage</keyword>
<dbReference type="GO" id="GO:0003677">
    <property type="term" value="F:DNA binding"/>
    <property type="evidence" value="ECO:0007669"/>
    <property type="project" value="UniProtKB-UniRule"/>
</dbReference>
<dbReference type="HAMAP" id="MF_01487">
    <property type="entry name" value="RecD"/>
    <property type="match status" value="1"/>
</dbReference>
<dbReference type="NCBIfam" id="TIGR01447">
    <property type="entry name" value="recD"/>
    <property type="match status" value="1"/>
</dbReference>
<proteinExistence type="inferred from homology"/>
<dbReference type="InterPro" id="IPR049550">
    <property type="entry name" value="RecD_N"/>
</dbReference>
<dbReference type="CDD" id="cd18809">
    <property type="entry name" value="SF1_C_RecD"/>
    <property type="match status" value="1"/>
</dbReference>
<dbReference type="STRING" id="1610491.AAV94_07975"/>
<keyword evidence="6 11" id="KW-0269">Exonuclease</keyword>
<dbReference type="GO" id="GO:0017116">
    <property type="term" value="F:single-stranded DNA helicase activity"/>
    <property type="evidence" value="ECO:0007669"/>
    <property type="project" value="TreeGrafter"/>
</dbReference>
<comment type="miscellaneous">
    <text evidence="11">In the RecBCD complex, RecB has a slow 3'-5' helicase, an exonuclease activity and loads RecA onto ssDNA, RecD has a fast 5'-3' helicase activity, while RecC stimulates the ATPase and processivity of the RecB helicase and contributes to recognition of the Chi site.</text>
</comment>
<evidence type="ECO:0000256" key="4">
    <source>
        <dbReference type="ARBA" id="ARBA00022801"/>
    </source>
</evidence>
<evidence type="ECO:0000256" key="5">
    <source>
        <dbReference type="ARBA" id="ARBA00022806"/>
    </source>
</evidence>
<evidence type="ECO:0000256" key="8">
    <source>
        <dbReference type="ARBA" id="ARBA00023125"/>
    </source>
</evidence>
<protein>
    <recommendedName>
        <fullName evidence="11">RecBCD enzyme subunit RecD</fullName>
        <ecNumber evidence="11">5.6.2.3</ecNumber>
    </recommendedName>
    <alternativeName>
        <fullName evidence="11">DNA 5'-3' helicase subunit RecD</fullName>
    </alternativeName>
    <alternativeName>
        <fullName evidence="11">Exonuclease V subunit RecD</fullName>
        <shortName evidence="11">ExoV subunit RecD</shortName>
    </alternativeName>
    <alternativeName>
        <fullName evidence="11">Helicase/nuclease RecBCD subunit RecD</fullName>
    </alternativeName>
</protein>
<evidence type="ECO:0000256" key="6">
    <source>
        <dbReference type="ARBA" id="ARBA00022839"/>
    </source>
</evidence>
<dbReference type="GO" id="GO:0005524">
    <property type="term" value="F:ATP binding"/>
    <property type="evidence" value="ECO:0007669"/>
    <property type="project" value="UniProtKB-UniRule"/>
</dbReference>
<dbReference type="InterPro" id="IPR050534">
    <property type="entry name" value="Coronavir_polyprotein_1ab"/>
</dbReference>